<feature type="binding site" evidence="2">
    <location>
        <position position="43"/>
    </location>
    <ligand>
        <name>Mg(2+)</name>
        <dbReference type="ChEBI" id="CHEBI:18420"/>
    </ligand>
</feature>
<dbReference type="PANTHER" id="PTHR10291">
    <property type="entry name" value="DEHYDRODOLICHYL DIPHOSPHATE SYNTHASE FAMILY MEMBER"/>
    <property type="match status" value="1"/>
</dbReference>
<dbReference type="KEGG" id="pth:PTH_1257"/>
<feature type="binding site" evidence="2">
    <location>
        <position position="48"/>
    </location>
    <ligand>
        <name>substrate</name>
    </ligand>
</feature>
<dbReference type="GO" id="GO:0030145">
    <property type="term" value="F:manganese ion binding"/>
    <property type="evidence" value="ECO:0007669"/>
    <property type="project" value="TreeGrafter"/>
</dbReference>
<dbReference type="NCBIfam" id="NF011405">
    <property type="entry name" value="PRK14830.1"/>
    <property type="match status" value="1"/>
</dbReference>
<keyword evidence="2" id="KW-0479">Metal-binding</keyword>
<feature type="binding site" evidence="2">
    <location>
        <position position="211"/>
    </location>
    <ligand>
        <name>substrate</name>
    </ligand>
</feature>
<dbReference type="InterPro" id="IPR001441">
    <property type="entry name" value="UPP_synth-like"/>
</dbReference>
<organism evidence="3 4">
    <name type="scientific">Pelotomaculum thermopropionicum (strain DSM 13744 / JCM 10971 / SI)</name>
    <dbReference type="NCBI Taxonomy" id="370438"/>
    <lineage>
        <taxon>Bacteria</taxon>
        <taxon>Bacillati</taxon>
        <taxon>Bacillota</taxon>
        <taxon>Clostridia</taxon>
        <taxon>Eubacteriales</taxon>
        <taxon>Desulfotomaculaceae</taxon>
        <taxon>Pelotomaculum</taxon>
    </lineage>
</organism>
<gene>
    <name evidence="3" type="primary">UppS</name>
    <name evidence="3" type="ordered locus">PTH_1257</name>
</gene>
<dbReference type="GO" id="GO:0008834">
    <property type="term" value="F:ditrans,polycis-undecaprenyl-diphosphate synthase [(2E,6E)-farnesyl-diphosphate specific] activity"/>
    <property type="evidence" value="ECO:0007669"/>
    <property type="project" value="TreeGrafter"/>
</dbReference>
<dbReference type="FunFam" id="3.40.1180.10:FF:000001">
    <property type="entry name" value="(2E,6E)-farnesyl-diphosphate-specific ditrans,polycis-undecaprenyl-diphosphate synthase"/>
    <property type="match status" value="1"/>
</dbReference>
<sequence>MFGKILGFWRREESGDQHGAEAKRLLKKLDRSRLPKHIAIIMDGNGRWAQRRGFPRAYGHRAGVESLRDIVKACSELQIPILTVYAFSTENWKRPQEEVDILMDLLVEYLNKEIDELCRSGVRINPIGRLGDLPRQAQDALKMATDCSRNNKGLILNLALNYGGRTEIVDAVRSIAADVEKGLLRPGEIDDKVISERLYTAGQPDPDLLIRPAGDFRISNFLLWQLAYTEFWLTPVMWPDFRRVHLLRAIDDFQRRERRFGGLIKK</sequence>
<feature type="binding site" evidence="2">
    <location>
        <position position="94"/>
    </location>
    <ligand>
        <name>substrate</name>
    </ligand>
</feature>
<name>A5D2U0_PELTS</name>
<comment type="subunit">
    <text evidence="2">Homodimer.</text>
</comment>
<dbReference type="GO" id="GO:0005829">
    <property type="term" value="C:cytosol"/>
    <property type="evidence" value="ECO:0007669"/>
    <property type="project" value="TreeGrafter"/>
</dbReference>
<feature type="binding site" evidence="2">
    <location>
        <position position="56"/>
    </location>
    <ligand>
        <name>substrate</name>
    </ligand>
</feature>
<proteinExistence type="inferred from homology"/>
<dbReference type="PANTHER" id="PTHR10291:SF0">
    <property type="entry name" value="DEHYDRODOLICHYL DIPHOSPHATE SYNTHASE 2"/>
    <property type="match status" value="1"/>
</dbReference>
<reference evidence="4" key="1">
    <citation type="journal article" date="2008" name="Genome Res.">
        <title>The genome of Pelotomaculum thermopropionicum reveals niche-associated evolution in anaerobic microbiota.</title>
        <authorList>
            <person name="Kosaka T."/>
            <person name="Kato S."/>
            <person name="Shimoyama T."/>
            <person name="Ishii S."/>
            <person name="Abe T."/>
            <person name="Watanabe K."/>
        </authorList>
    </citation>
    <scope>NUCLEOTIDE SEQUENCE [LARGE SCALE GENOMIC DNA]</scope>
    <source>
        <strain evidence="4">DSM 13744 / JCM 10971 / SI</strain>
    </source>
</reference>
<evidence type="ECO:0000256" key="2">
    <source>
        <dbReference type="HAMAP-Rule" id="MF_01139"/>
    </source>
</evidence>
<feature type="binding site" evidence="2">
    <location>
        <position position="230"/>
    </location>
    <ligand>
        <name>Mg(2+)</name>
        <dbReference type="ChEBI" id="CHEBI:18420"/>
    </ligand>
</feature>
<dbReference type="HAMAP" id="MF_01139">
    <property type="entry name" value="ISPT"/>
    <property type="match status" value="1"/>
</dbReference>
<feature type="binding site" evidence="2">
    <location>
        <begin position="44"/>
        <end position="47"/>
    </location>
    <ligand>
        <name>substrate</name>
    </ligand>
</feature>
<dbReference type="PROSITE" id="PS01066">
    <property type="entry name" value="UPP_SYNTHASE"/>
    <property type="match status" value="1"/>
</dbReference>
<dbReference type="GO" id="GO:0000287">
    <property type="term" value="F:magnesium ion binding"/>
    <property type="evidence" value="ECO:0007669"/>
    <property type="project" value="UniProtKB-UniRule"/>
</dbReference>
<comment type="similarity">
    <text evidence="2">Belongs to the UPP synthase family.</text>
</comment>
<comment type="cofactor">
    <cofactor evidence="2">
        <name>Mg(2+)</name>
        <dbReference type="ChEBI" id="CHEBI:18420"/>
    </cofactor>
    <text evidence="2">Binds 2 magnesium ions per subunit.</text>
</comment>
<feature type="binding site" evidence="2">
    <location>
        <begin position="217"/>
        <end position="219"/>
    </location>
    <ligand>
        <name>substrate</name>
    </ligand>
</feature>
<dbReference type="Proteomes" id="UP000006556">
    <property type="component" value="Chromosome"/>
</dbReference>
<dbReference type="HOGENOM" id="CLU_038505_1_1_9"/>
<dbReference type="eggNOG" id="COG0020">
    <property type="taxonomic scope" value="Bacteria"/>
</dbReference>
<dbReference type="Gene3D" id="3.40.1180.10">
    <property type="entry name" value="Decaprenyl diphosphate synthase-like"/>
    <property type="match status" value="1"/>
</dbReference>
<protein>
    <recommendedName>
        <fullName evidence="2">Isoprenyl transferase</fullName>
        <ecNumber evidence="2">2.5.1.-</ecNumber>
    </recommendedName>
</protein>
<feature type="active site" evidence="2">
    <location>
        <position position="43"/>
    </location>
</feature>
<keyword evidence="2" id="KW-0460">Magnesium</keyword>
<dbReference type="GO" id="GO:0016094">
    <property type="term" value="P:polyprenol biosynthetic process"/>
    <property type="evidence" value="ECO:0007669"/>
    <property type="project" value="TreeGrafter"/>
</dbReference>
<feature type="binding site" evidence="2">
    <location>
        <begin position="88"/>
        <end position="90"/>
    </location>
    <ligand>
        <name>substrate</name>
    </ligand>
</feature>
<feature type="binding site" evidence="2">
    <location>
        <position position="60"/>
    </location>
    <ligand>
        <name>substrate</name>
    </ligand>
</feature>
<dbReference type="EMBL" id="AP009389">
    <property type="protein sequence ID" value="BAF59438.1"/>
    <property type="molecule type" value="Genomic_DNA"/>
</dbReference>
<evidence type="ECO:0000313" key="3">
    <source>
        <dbReference type="EMBL" id="BAF59438.1"/>
    </source>
</evidence>
<comment type="function">
    <text evidence="2">Catalyzes the condensation of isopentenyl diphosphate (IPP) with allylic pyrophosphates generating different type of terpenoids.</text>
</comment>
<feature type="active site" description="Proton acceptor" evidence="2">
    <location>
        <position position="91"/>
    </location>
</feature>
<accession>A5D2U0</accession>
<evidence type="ECO:0000256" key="1">
    <source>
        <dbReference type="ARBA" id="ARBA00022679"/>
    </source>
</evidence>
<dbReference type="NCBIfam" id="TIGR00055">
    <property type="entry name" value="uppS"/>
    <property type="match status" value="1"/>
</dbReference>
<evidence type="ECO:0000313" key="4">
    <source>
        <dbReference type="Proteomes" id="UP000006556"/>
    </source>
</evidence>
<feature type="binding site" evidence="2">
    <location>
        <position position="92"/>
    </location>
    <ligand>
        <name>substrate</name>
    </ligand>
</feature>
<dbReference type="InterPro" id="IPR018520">
    <property type="entry name" value="UPP_synth-like_CS"/>
</dbReference>
<dbReference type="CDD" id="cd00475">
    <property type="entry name" value="Cis_IPPS"/>
    <property type="match status" value="1"/>
</dbReference>
<keyword evidence="1 2" id="KW-0808">Transferase</keyword>
<keyword evidence="4" id="KW-1185">Reference proteome</keyword>
<dbReference type="EC" id="2.5.1.-" evidence="2"/>
<dbReference type="Pfam" id="PF01255">
    <property type="entry name" value="Prenyltransf"/>
    <property type="match status" value="1"/>
</dbReference>
<dbReference type="STRING" id="370438.PTH_1257"/>
<dbReference type="AlphaFoldDB" id="A5D2U0"/>
<dbReference type="InterPro" id="IPR036424">
    <property type="entry name" value="UPP_synth-like_sf"/>
</dbReference>
<dbReference type="SUPFAM" id="SSF64005">
    <property type="entry name" value="Undecaprenyl diphosphate synthase"/>
    <property type="match status" value="1"/>
</dbReference>